<comment type="caution">
    <text evidence="2">The sequence shown here is derived from an EMBL/GenBank/DDBJ whole genome shotgun (WGS) entry which is preliminary data.</text>
</comment>
<dbReference type="Pfam" id="PF09588">
    <property type="entry name" value="YqaJ"/>
    <property type="match status" value="1"/>
</dbReference>
<reference evidence="2" key="2">
    <citation type="submission" date="2021-08" db="EMBL/GenBank/DDBJ databases">
        <authorList>
            <person name="Tani A."/>
            <person name="Ola A."/>
            <person name="Ogura Y."/>
            <person name="Katsura K."/>
            <person name="Hayashi T."/>
        </authorList>
    </citation>
    <scope>NUCLEOTIDE SEQUENCE</scope>
    <source>
        <strain evidence="2">DSM 19015</strain>
    </source>
</reference>
<evidence type="ECO:0000259" key="1">
    <source>
        <dbReference type="Pfam" id="PF09588"/>
    </source>
</evidence>
<evidence type="ECO:0000313" key="2">
    <source>
        <dbReference type="EMBL" id="GJD92881.1"/>
    </source>
</evidence>
<dbReference type="Gene3D" id="3.90.320.10">
    <property type="match status" value="1"/>
</dbReference>
<organism evidence="2 3">
    <name type="scientific">Methylobacterium iners</name>
    <dbReference type="NCBI Taxonomy" id="418707"/>
    <lineage>
        <taxon>Bacteria</taxon>
        <taxon>Pseudomonadati</taxon>
        <taxon>Pseudomonadota</taxon>
        <taxon>Alphaproteobacteria</taxon>
        <taxon>Hyphomicrobiales</taxon>
        <taxon>Methylobacteriaceae</taxon>
        <taxon>Methylobacterium</taxon>
    </lineage>
</organism>
<evidence type="ECO:0000313" key="3">
    <source>
        <dbReference type="Proteomes" id="UP001055125"/>
    </source>
</evidence>
<keyword evidence="3" id="KW-1185">Reference proteome</keyword>
<dbReference type="CDD" id="cd22343">
    <property type="entry name" value="PDDEXK_lambda_exonuclease-like"/>
    <property type="match status" value="1"/>
</dbReference>
<dbReference type="InterPro" id="IPR011335">
    <property type="entry name" value="Restrct_endonuc-II-like"/>
</dbReference>
<accession>A0ABQ4RQ54</accession>
<dbReference type="NCBIfam" id="TIGR03033">
    <property type="entry name" value="phage_rel_nuc"/>
    <property type="match status" value="1"/>
</dbReference>
<protein>
    <recommendedName>
        <fullName evidence="1">YqaJ viral recombinase domain-containing protein</fullName>
    </recommendedName>
</protein>
<dbReference type="RefSeq" id="WP_238241947.1">
    <property type="nucleotide sequence ID" value="NZ_BPQP01000001.1"/>
</dbReference>
<gene>
    <name evidence="2" type="ORF">OCOJLMKI_0064</name>
</gene>
<dbReference type="SUPFAM" id="SSF52980">
    <property type="entry name" value="Restriction endonuclease-like"/>
    <property type="match status" value="1"/>
</dbReference>
<dbReference type="InterPro" id="IPR011604">
    <property type="entry name" value="PDDEXK-like_dom_sf"/>
</dbReference>
<feature type="domain" description="YqaJ viral recombinase" evidence="1">
    <location>
        <begin position="13"/>
        <end position="154"/>
    </location>
</feature>
<dbReference type="PANTHER" id="PTHR46609:SF8">
    <property type="entry name" value="YQAJ VIRAL RECOMBINASE DOMAIN-CONTAINING PROTEIN"/>
    <property type="match status" value="1"/>
</dbReference>
<dbReference type="InterPro" id="IPR017482">
    <property type="entry name" value="Lambda-type_endonuclease"/>
</dbReference>
<sequence length="214" mass="23859">MSAVEMIQGSAAWHQARLGRVTASRVADVIERTKAGKFTAAREKYMVQLLAERLTGQATPHFTSVEMLWGTEQEPAARRAYEFLHDVDVVQVGFVQHPRYSQAGASPDGFVDADGLIEIKAPMSVTHVSTLLRGTAPEDYLPQMQFQMACTGRQFCDFVSYDPRMPDEMRIFVVRVPRDETAIAAIEADVAAFLEELARREAALRDRLAIREAA</sequence>
<proteinExistence type="predicted"/>
<dbReference type="PANTHER" id="PTHR46609">
    <property type="entry name" value="EXONUCLEASE, PHAGE-TYPE/RECB, C-TERMINAL DOMAIN-CONTAINING PROTEIN"/>
    <property type="match status" value="1"/>
</dbReference>
<reference evidence="2" key="1">
    <citation type="journal article" date="2021" name="Front. Microbiol.">
        <title>Comprehensive Comparative Genomics and Phenotyping of Methylobacterium Species.</title>
        <authorList>
            <person name="Alessa O."/>
            <person name="Ogura Y."/>
            <person name="Fujitani Y."/>
            <person name="Takami H."/>
            <person name="Hayashi T."/>
            <person name="Sahin N."/>
            <person name="Tani A."/>
        </authorList>
    </citation>
    <scope>NUCLEOTIDE SEQUENCE</scope>
    <source>
        <strain evidence="2">DSM 19015</strain>
    </source>
</reference>
<name>A0ABQ4RQ54_9HYPH</name>
<dbReference type="Proteomes" id="UP001055125">
    <property type="component" value="Unassembled WGS sequence"/>
</dbReference>
<dbReference type="InterPro" id="IPR051703">
    <property type="entry name" value="NF-kappa-B_Signaling_Reg"/>
</dbReference>
<dbReference type="EMBL" id="BPQP01000001">
    <property type="protein sequence ID" value="GJD92881.1"/>
    <property type="molecule type" value="Genomic_DNA"/>
</dbReference>
<dbReference type="InterPro" id="IPR019080">
    <property type="entry name" value="YqaJ_viral_recombinase"/>
</dbReference>